<name>A0A0D0B897_9AGAR</name>
<dbReference type="HOGENOM" id="CLU_1111510_0_0_1"/>
<evidence type="ECO:0000313" key="1">
    <source>
        <dbReference type="EMBL" id="KIK50366.1"/>
    </source>
</evidence>
<accession>A0A0D0B897</accession>
<dbReference type="OrthoDB" id="2689033at2759"/>
<organism evidence="1 2">
    <name type="scientific">Collybiopsis luxurians FD-317 M1</name>
    <dbReference type="NCBI Taxonomy" id="944289"/>
    <lineage>
        <taxon>Eukaryota</taxon>
        <taxon>Fungi</taxon>
        <taxon>Dikarya</taxon>
        <taxon>Basidiomycota</taxon>
        <taxon>Agaricomycotina</taxon>
        <taxon>Agaricomycetes</taxon>
        <taxon>Agaricomycetidae</taxon>
        <taxon>Agaricales</taxon>
        <taxon>Marasmiineae</taxon>
        <taxon>Omphalotaceae</taxon>
        <taxon>Collybiopsis</taxon>
        <taxon>Collybiopsis luxurians</taxon>
    </lineage>
</organism>
<keyword evidence="2" id="KW-1185">Reference proteome</keyword>
<reference evidence="1 2" key="1">
    <citation type="submission" date="2014-04" db="EMBL/GenBank/DDBJ databases">
        <title>Evolutionary Origins and Diversification of the Mycorrhizal Mutualists.</title>
        <authorList>
            <consortium name="DOE Joint Genome Institute"/>
            <consortium name="Mycorrhizal Genomics Consortium"/>
            <person name="Kohler A."/>
            <person name="Kuo A."/>
            <person name="Nagy L.G."/>
            <person name="Floudas D."/>
            <person name="Copeland A."/>
            <person name="Barry K.W."/>
            <person name="Cichocki N."/>
            <person name="Veneault-Fourrey C."/>
            <person name="LaButti K."/>
            <person name="Lindquist E.A."/>
            <person name="Lipzen A."/>
            <person name="Lundell T."/>
            <person name="Morin E."/>
            <person name="Murat C."/>
            <person name="Riley R."/>
            <person name="Ohm R."/>
            <person name="Sun H."/>
            <person name="Tunlid A."/>
            <person name="Henrissat B."/>
            <person name="Grigoriev I.V."/>
            <person name="Hibbett D.S."/>
            <person name="Martin F."/>
        </authorList>
    </citation>
    <scope>NUCLEOTIDE SEQUENCE [LARGE SCALE GENOMIC DNA]</scope>
    <source>
        <strain evidence="1 2">FD-317 M1</strain>
    </source>
</reference>
<sequence>MEDHTPLSLDEQCRSIHDQFTQLLTQQLFSTAADEENALQSFGLDKDEREDDTASASNCNSEYFPYPDRLMLMLDVLSNLPWLRLSEAHFKLILFLLNDSGVPNVPSFNGFRKMQEELQRACANAVKWVVKHMNFYPEETKGPISEVWQAERWHKFDPSHHTPTCYIGGKQFWINKLAKLSDNCLVIPKTWVKCEGVVCADAEEVTIDNNGKWEKSMELINIPSDLFQYTYQDIEASLNGQPIPWKGQTS</sequence>
<evidence type="ECO:0000313" key="2">
    <source>
        <dbReference type="Proteomes" id="UP000053593"/>
    </source>
</evidence>
<dbReference type="AlphaFoldDB" id="A0A0D0B897"/>
<gene>
    <name evidence="1" type="ORF">GYMLUDRAFT_65306</name>
</gene>
<dbReference type="Proteomes" id="UP000053593">
    <property type="component" value="Unassembled WGS sequence"/>
</dbReference>
<protein>
    <submittedName>
        <fullName evidence="1">Uncharacterized protein</fullName>
    </submittedName>
</protein>
<proteinExistence type="predicted"/>
<dbReference type="EMBL" id="KN834906">
    <property type="protein sequence ID" value="KIK50366.1"/>
    <property type="molecule type" value="Genomic_DNA"/>
</dbReference>